<evidence type="ECO:0000256" key="6">
    <source>
        <dbReference type="RuleBase" id="RU369006"/>
    </source>
</evidence>
<protein>
    <recommendedName>
        <fullName evidence="6">Evasin</fullName>
    </recommendedName>
</protein>
<dbReference type="EMBL" id="GEDV01010609">
    <property type="protein sequence ID" value="JAP77948.1"/>
    <property type="molecule type" value="Transcribed_RNA"/>
</dbReference>
<dbReference type="Gene3D" id="2.30.130.100">
    <property type="match status" value="1"/>
</dbReference>
<evidence type="ECO:0000313" key="8">
    <source>
        <dbReference type="EMBL" id="JAP77948.1"/>
    </source>
</evidence>
<dbReference type="GO" id="GO:0019957">
    <property type="term" value="F:C-C chemokine binding"/>
    <property type="evidence" value="ECO:0007669"/>
    <property type="project" value="InterPro"/>
</dbReference>
<dbReference type="Pfam" id="PF19429">
    <property type="entry name" value="EVA_Class_A"/>
    <property type="match status" value="1"/>
</dbReference>
<dbReference type="GO" id="GO:0005576">
    <property type="term" value="C:extracellular region"/>
    <property type="evidence" value="ECO:0007669"/>
    <property type="project" value="UniProtKB-SubCell"/>
</dbReference>
<evidence type="ECO:0000256" key="3">
    <source>
        <dbReference type="ARBA" id="ARBA00022729"/>
    </source>
</evidence>
<name>A0A131YHC9_RHIAP</name>
<proteinExistence type="predicted"/>
<feature type="chain" id="PRO_5012384752" description="Evasin" evidence="7">
    <location>
        <begin position="16"/>
        <end position="124"/>
    </location>
</feature>
<feature type="signal peptide" evidence="7">
    <location>
        <begin position="1"/>
        <end position="15"/>
    </location>
</feature>
<keyword evidence="2 6" id="KW-0964">Secreted</keyword>
<reference evidence="8" key="1">
    <citation type="journal article" date="2016" name="Ticks Tick Borne Dis.">
        <title>De novo assembly and annotation of the salivary gland transcriptome of Rhipicephalus appendiculatus male and female ticks during blood feeding.</title>
        <authorList>
            <person name="de Castro M.H."/>
            <person name="de Klerk D."/>
            <person name="Pienaar R."/>
            <person name="Latif A.A."/>
            <person name="Rees D.J."/>
            <person name="Mans B.J."/>
        </authorList>
    </citation>
    <scope>NUCLEOTIDE SEQUENCE</scope>
    <source>
        <tissue evidence="8">Salivary glands</tissue>
    </source>
</reference>
<evidence type="ECO:0000256" key="7">
    <source>
        <dbReference type="SAM" id="SignalP"/>
    </source>
</evidence>
<keyword evidence="3 6" id="KW-0732">Signal</keyword>
<accession>A0A131YHC9</accession>
<keyword evidence="4 6" id="KW-1015">Disulfide bond</keyword>
<dbReference type="InterPro" id="IPR045797">
    <property type="entry name" value="EVA_Class_A"/>
</dbReference>
<evidence type="ECO:0000256" key="1">
    <source>
        <dbReference type="ARBA" id="ARBA00004613"/>
    </source>
</evidence>
<keyword evidence="5 6" id="KW-0325">Glycoprotein</keyword>
<sequence>MAAAGFLLLYILVDASSFASGNANAQYVNDCKRFFLKTPAGRIPIGCTFYCTTDKGGAMGVAGTECVNTTLNAAAKMVEDVEYICKLGICNHRLTCEHSGLSIGCRRKDFIPPKGYYPYYGKRE</sequence>
<dbReference type="AlphaFoldDB" id="A0A131YHC9"/>
<comment type="subcellular location">
    <subcellularLocation>
        <location evidence="1 6">Secreted</location>
    </subcellularLocation>
</comment>
<comment type="function">
    <text evidence="6">Salivary chemokine-binding protein which binds to host chemokines.</text>
</comment>
<evidence type="ECO:0000256" key="5">
    <source>
        <dbReference type="ARBA" id="ARBA00023180"/>
    </source>
</evidence>
<evidence type="ECO:0000256" key="4">
    <source>
        <dbReference type="ARBA" id="ARBA00023157"/>
    </source>
</evidence>
<organism evidence="8">
    <name type="scientific">Rhipicephalus appendiculatus</name>
    <name type="common">Brown ear tick</name>
    <dbReference type="NCBI Taxonomy" id="34631"/>
    <lineage>
        <taxon>Eukaryota</taxon>
        <taxon>Metazoa</taxon>
        <taxon>Ecdysozoa</taxon>
        <taxon>Arthropoda</taxon>
        <taxon>Chelicerata</taxon>
        <taxon>Arachnida</taxon>
        <taxon>Acari</taxon>
        <taxon>Parasitiformes</taxon>
        <taxon>Ixodida</taxon>
        <taxon>Ixodoidea</taxon>
        <taxon>Ixodidae</taxon>
        <taxon>Rhipicephalinae</taxon>
        <taxon>Rhipicephalus</taxon>
        <taxon>Rhipicephalus</taxon>
    </lineage>
</organism>
<evidence type="ECO:0000256" key="2">
    <source>
        <dbReference type="ARBA" id="ARBA00022525"/>
    </source>
</evidence>